<dbReference type="Pfam" id="PF02768">
    <property type="entry name" value="DNA_pol3_beta_3"/>
    <property type="match status" value="1"/>
</dbReference>
<dbReference type="PANTHER" id="PTHR30478:SF0">
    <property type="entry name" value="BETA SLIDING CLAMP"/>
    <property type="match status" value="1"/>
</dbReference>
<comment type="similarity">
    <text evidence="2">Belongs to the beta sliding clamp family.</text>
</comment>
<dbReference type="PANTHER" id="PTHR30478">
    <property type="entry name" value="DNA POLYMERASE III SUBUNIT BETA"/>
    <property type="match status" value="1"/>
</dbReference>
<dbReference type="InterPro" id="IPR022635">
    <property type="entry name" value="DNA_polIII_beta_C"/>
</dbReference>
<dbReference type="GO" id="GO:0003677">
    <property type="term" value="F:DNA binding"/>
    <property type="evidence" value="ECO:0007669"/>
    <property type="project" value="UniProtKB-KW"/>
</dbReference>
<dbReference type="GO" id="GO:0006271">
    <property type="term" value="P:DNA strand elongation involved in DNA replication"/>
    <property type="evidence" value="ECO:0007669"/>
    <property type="project" value="TreeGrafter"/>
</dbReference>
<keyword evidence="6" id="KW-0235">DNA replication</keyword>
<dbReference type="GO" id="GO:0008408">
    <property type="term" value="F:3'-5' exonuclease activity"/>
    <property type="evidence" value="ECO:0007669"/>
    <property type="project" value="InterPro"/>
</dbReference>
<dbReference type="Pfam" id="PF00712">
    <property type="entry name" value="DNA_pol3_beta"/>
    <property type="match status" value="1"/>
</dbReference>
<keyword evidence="7" id="KW-0239">DNA-directed DNA polymerase</keyword>
<accession>A0A8S5QCS9</accession>
<dbReference type="InterPro" id="IPR001001">
    <property type="entry name" value="DNA_polIII_beta"/>
</dbReference>
<evidence type="ECO:0000256" key="6">
    <source>
        <dbReference type="ARBA" id="ARBA00022705"/>
    </source>
</evidence>
<name>A0A8S5QCS9_9CAUD</name>
<sequence>MKIQAQSSLLLRQALQKAAKCIDSKTAIAILSNVLLTQRKEDGKFFFVSATTDSELTLPAPLSIVEGSFKEDVVLPIASLLSLLSTLPADCVVTMDLSQDKERCMNIEYCTTHGDNVKKGNVNLVYFSAEEFPRAMQPDNASLHISLPMASFSNVLSHAGKFVGNSELRPIMNCLCIDVAEDRSEVIFVASNGHVLIKLIHTNNPETGGSNFFRSGTPGKILVYSSFFKTLSVFDDCEDIDIEANEKVVRFTSGDDITFVCKKAEGQYPNYNSVIPRNNPYKVTVDKRELASVVKRVALFSSESSNMVVLKKDGMFLDISAQDLDFNMSANDQVLITDGTCPEGHRIGFKASSLLDVLAPIPDDTVTLHLGDPSRAGVITANESSPRALTLLMPMILNE</sequence>
<dbReference type="SUPFAM" id="SSF55979">
    <property type="entry name" value="DNA clamp"/>
    <property type="match status" value="3"/>
</dbReference>
<evidence type="ECO:0000259" key="9">
    <source>
        <dbReference type="Pfam" id="PF00712"/>
    </source>
</evidence>
<feature type="domain" description="DNA polymerase III beta sliding clamp C-terminal" evidence="10">
    <location>
        <begin position="273"/>
        <end position="395"/>
    </location>
</feature>
<dbReference type="Gene3D" id="3.10.150.10">
    <property type="entry name" value="DNA Polymerase III, subunit A, domain 2"/>
    <property type="match status" value="1"/>
</dbReference>
<dbReference type="EMBL" id="BK015636">
    <property type="protein sequence ID" value="DAE17071.1"/>
    <property type="molecule type" value="Genomic_DNA"/>
</dbReference>
<evidence type="ECO:0000256" key="7">
    <source>
        <dbReference type="ARBA" id="ARBA00022932"/>
    </source>
</evidence>
<keyword evidence="4" id="KW-0808">Transferase</keyword>
<dbReference type="SMART" id="SM00480">
    <property type="entry name" value="POL3Bc"/>
    <property type="match status" value="1"/>
</dbReference>
<evidence type="ECO:0000256" key="4">
    <source>
        <dbReference type="ARBA" id="ARBA00022679"/>
    </source>
</evidence>
<comment type="subcellular location">
    <subcellularLocation>
        <location evidence="1">Cytoplasm</location>
    </subcellularLocation>
</comment>
<keyword evidence="3" id="KW-0963">Cytoplasm</keyword>
<dbReference type="Gene3D" id="3.70.10.10">
    <property type="match status" value="1"/>
</dbReference>
<evidence type="ECO:0000256" key="5">
    <source>
        <dbReference type="ARBA" id="ARBA00022695"/>
    </source>
</evidence>
<evidence type="ECO:0000313" key="11">
    <source>
        <dbReference type="EMBL" id="DAE17071.1"/>
    </source>
</evidence>
<keyword evidence="8" id="KW-0238">DNA-binding</keyword>
<dbReference type="CDD" id="cd00140">
    <property type="entry name" value="beta_clamp"/>
    <property type="match status" value="1"/>
</dbReference>
<dbReference type="InterPro" id="IPR046938">
    <property type="entry name" value="DNA_clamp_sf"/>
</dbReference>
<reference evidence="11" key="1">
    <citation type="journal article" date="2021" name="Proc. Natl. Acad. Sci. U.S.A.">
        <title>A Catalog of Tens of Thousands of Viruses from Human Metagenomes Reveals Hidden Associations with Chronic Diseases.</title>
        <authorList>
            <person name="Tisza M.J."/>
            <person name="Buck C.B."/>
        </authorList>
    </citation>
    <scope>NUCLEOTIDE SEQUENCE</scope>
    <source>
        <strain evidence="11">Ctbvd11</strain>
    </source>
</reference>
<evidence type="ECO:0000259" key="10">
    <source>
        <dbReference type="Pfam" id="PF02768"/>
    </source>
</evidence>
<evidence type="ECO:0000256" key="8">
    <source>
        <dbReference type="ARBA" id="ARBA00023125"/>
    </source>
</evidence>
<protein>
    <submittedName>
        <fullName evidence="11">DNA polymerase III subunit beta</fullName>
    </submittedName>
</protein>
<proteinExistence type="inferred from homology"/>
<organism evidence="11">
    <name type="scientific">Siphoviridae sp. ctbvd11</name>
    <dbReference type="NCBI Taxonomy" id="2825567"/>
    <lineage>
        <taxon>Viruses</taxon>
        <taxon>Duplodnaviria</taxon>
        <taxon>Heunggongvirae</taxon>
        <taxon>Uroviricota</taxon>
        <taxon>Caudoviricetes</taxon>
    </lineage>
</organism>
<keyword evidence="5" id="KW-0548">Nucleotidyltransferase</keyword>
<dbReference type="GO" id="GO:0009360">
    <property type="term" value="C:DNA polymerase III complex"/>
    <property type="evidence" value="ECO:0007669"/>
    <property type="project" value="InterPro"/>
</dbReference>
<dbReference type="InterPro" id="IPR022634">
    <property type="entry name" value="DNA_polIII_beta_N"/>
</dbReference>
<feature type="domain" description="DNA polymerase III beta sliding clamp N-terminal" evidence="9">
    <location>
        <begin position="11"/>
        <end position="133"/>
    </location>
</feature>
<evidence type="ECO:0000256" key="1">
    <source>
        <dbReference type="ARBA" id="ARBA00004496"/>
    </source>
</evidence>
<evidence type="ECO:0000256" key="3">
    <source>
        <dbReference type="ARBA" id="ARBA00022490"/>
    </source>
</evidence>
<evidence type="ECO:0000256" key="2">
    <source>
        <dbReference type="ARBA" id="ARBA00010752"/>
    </source>
</evidence>
<dbReference type="GO" id="GO:0003887">
    <property type="term" value="F:DNA-directed DNA polymerase activity"/>
    <property type="evidence" value="ECO:0007669"/>
    <property type="project" value="UniProtKB-KW"/>
</dbReference>